<dbReference type="GO" id="GO:0032259">
    <property type="term" value="P:methylation"/>
    <property type="evidence" value="ECO:0007669"/>
    <property type="project" value="UniProtKB-KW"/>
</dbReference>
<dbReference type="RefSeq" id="WP_131015778.1">
    <property type="nucleotide sequence ID" value="NZ_SIRE01000017.1"/>
</dbReference>
<dbReference type="SUPFAM" id="SSF53335">
    <property type="entry name" value="S-adenosyl-L-methionine-dependent methyltransferases"/>
    <property type="match status" value="1"/>
</dbReference>
<accession>A0A4Q9DMG8</accession>
<dbReference type="Gene3D" id="3.40.50.150">
    <property type="entry name" value="Vaccinia Virus protein VP39"/>
    <property type="match status" value="1"/>
</dbReference>
<dbReference type="OrthoDB" id="2469560at2"/>
<keyword evidence="1" id="KW-0808">Transferase</keyword>
<dbReference type="GO" id="GO:0008168">
    <property type="term" value="F:methyltransferase activity"/>
    <property type="evidence" value="ECO:0007669"/>
    <property type="project" value="UniProtKB-KW"/>
</dbReference>
<keyword evidence="2" id="KW-1185">Reference proteome</keyword>
<evidence type="ECO:0000313" key="1">
    <source>
        <dbReference type="EMBL" id="TBL75289.1"/>
    </source>
</evidence>
<dbReference type="Pfam" id="PF13578">
    <property type="entry name" value="Methyltransf_24"/>
    <property type="match status" value="1"/>
</dbReference>
<dbReference type="InterPro" id="IPR029063">
    <property type="entry name" value="SAM-dependent_MTases_sf"/>
</dbReference>
<dbReference type="Proteomes" id="UP000293142">
    <property type="component" value="Unassembled WGS sequence"/>
</dbReference>
<gene>
    <name evidence="1" type="ORF">EYB31_23020</name>
</gene>
<reference evidence="1 2" key="1">
    <citation type="submission" date="2019-02" db="EMBL/GenBank/DDBJ databases">
        <title>Paenibacillus sp. nov., isolated from surface-sterilized tissue of Thalictrum simplex L.</title>
        <authorList>
            <person name="Tuo L."/>
        </authorList>
    </citation>
    <scope>NUCLEOTIDE SEQUENCE [LARGE SCALE GENOMIC DNA]</scope>
    <source>
        <strain evidence="1 2">N2SHLJ1</strain>
    </source>
</reference>
<evidence type="ECO:0000313" key="2">
    <source>
        <dbReference type="Proteomes" id="UP000293142"/>
    </source>
</evidence>
<comment type="caution">
    <text evidence="1">The sequence shown here is derived from an EMBL/GenBank/DDBJ whole genome shotgun (WGS) entry which is preliminary data.</text>
</comment>
<proteinExistence type="predicted"/>
<dbReference type="EMBL" id="SIRE01000017">
    <property type="protein sequence ID" value="TBL75289.1"/>
    <property type="molecule type" value="Genomic_DNA"/>
</dbReference>
<sequence length="232" mass="26386">MHRFWEKVIRPIIIAAQPNVIVEIGSLTGLNTFKLLDYSKHCDAQCIVIEPMPRYDAELASLLYGKHVRFMKQFSLDALPDVERCDLMLIDGDHNWYTVYHELKLVENMAAKSGSFPIVLFHDTDWPYGRRDMYYFPESIPEQYRKPYAQKGMEPGRSELLAAGGFNVPANNALYENGAQNGVLTAIEDFMGETSFKLHFHKLHSNNGLGILVPDHSPIRKVLPYILATSGL</sequence>
<organism evidence="1 2">
    <name type="scientific">Paenibacillus thalictri</name>
    <dbReference type="NCBI Taxonomy" id="2527873"/>
    <lineage>
        <taxon>Bacteria</taxon>
        <taxon>Bacillati</taxon>
        <taxon>Bacillota</taxon>
        <taxon>Bacilli</taxon>
        <taxon>Bacillales</taxon>
        <taxon>Paenibacillaceae</taxon>
        <taxon>Paenibacillus</taxon>
    </lineage>
</organism>
<dbReference type="AlphaFoldDB" id="A0A4Q9DMG8"/>
<protein>
    <submittedName>
        <fullName evidence="1">Class I SAM-dependent methyltransferase</fullName>
    </submittedName>
</protein>
<name>A0A4Q9DMG8_9BACL</name>
<keyword evidence="1" id="KW-0489">Methyltransferase</keyword>